<reference evidence="4 5" key="1">
    <citation type="submission" date="2018-08" db="EMBL/GenBank/DDBJ databases">
        <title>A genome reference for cultivated species of the human gut microbiota.</title>
        <authorList>
            <person name="Zou Y."/>
            <person name="Xue W."/>
            <person name="Luo G."/>
        </authorList>
    </citation>
    <scope>NUCLEOTIDE SEQUENCE [LARGE SCALE GENOMIC DNA]</scope>
    <source>
        <strain evidence="2 5">AF12-25</strain>
        <strain evidence="3 4">AM16-6</strain>
    </source>
</reference>
<sequence>MKIKKNKAMTTVEELQSMTHEDLVRRVQELEQDLKEVKEQSDMWLDSFTRLQARHESSINALDNIVKLAKLK</sequence>
<dbReference type="AlphaFoldDB" id="A0A413BZW9"/>
<dbReference type="EMBL" id="QRKA01000003">
    <property type="protein sequence ID" value="RHH82353.1"/>
    <property type="molecule type" value="Genomic_DNA"/>
</dbReference>
<gene>
    <name evidence="3" type="ORF">DW193_02555</name>
    <name evidence="2" type="ORF">DWV70_10275</name>
</gene>
<dbReference type="EMBL" id="QSAI01000017">
    <property type="protein sequence ID" value="RGW47612.1"/>
    <property type="molecule type" value="Genomic_DNA"/>
</dbReference>
<feature type="coiled-coil region" evidence="1">
    <location>
        <begin position="20"/>
        <end position="47"/>
    </location>
</feature>
<dbReference type="Proteomes" id="UP000285469">
    <property type="component" value="Unassembled WGS sequence"/>
</dbReference>
<protein>
    <submittedName>
        <fullName evidence="3">Uncharacterized protein</fullName>
    </submittedName>
</protein>
<organism evidence="3 4">
    <name type="scientific">Phocaeicola vulgatus</name>
    <name type="common">Bacteroides vulgatus</name>
    <dbReference type="NCBI Taxonomy" id="821"/>
    <lineage>
        <taxon>Bacteria</taxon>
        <taxon>Pseudomonadati</taxon>
        <taxon>Bacteroidota</taxon>
        <taxon>Bacteroidia</taxon>
        <taxon>Bacteroidales</taxon>
        <taxon>Bacteroidaceae</taxon>
        <taxon>Phocaeicola</taxon>
    </lineage>
</organism>
<evidence type="ECO:0000313" key="5">
    <source>
        <dbReference type="Proteomes" id="UP000285469"/>
    </source>
</evidence>
<evidence type="ECO:0000256" key="1">
    <source>
        <dbReference type="SAM" id="Coils"/>
    </source>
</evidence>
<proteinExistence type="predicted"/>
<name>A0A413BZW9_PHOVU</name>
<keyword evidence="1" id="KW-0175">Coiled coil</keyword>
<evidence type="ECO:0000313" key="2">
    <source>
        <dbReference type="EMBL" id="RGW47612.1"/>
    </source>
</evidence>
<comment type="caution">
    <text evidence="3">The sequence shown here is derived from an EMBL/GenBank/DDBJ whole genome shotgun (WGS) entry which is preliminary data.</text>
</comment>
<evidence type="ECO:0000313" key="3">
    <source>
        <dbReference type="EMBL" id="RHH82353.1"/>
    </source>
</evidence>
<accession>A0A413BZW9</accession>
<dbReference type="Proteomes" id="UP000283713">
    <property type="component" value="Unassembled WGS sequence"/>
</dbReference>
<evidence type="ECO:0000313" key="4">
    <source>
        <dbReference type="Proteomes" id="UP000283713"/>
    </source>
</evidence>